<sequence length="293" mass="33268">MRLYNIHKRASAIPYLEEAAEAGDVEIMYYLGEAHRLRHMRMTREALDWYHMAAQEGDPYAMLRLESGNVCKLGGVCPEAGDNWAESALNIVLPQAEDGDAEAMGTLFHVYLALGEHTEAVDWLKSAAETHDPVSQYVLGVIIQEDEDYIPDEEERLGTAERWLQDAAEQGYVPAMDRLAMVMRQQGRDEEAWTWLVKASEGGHKSARGNIGWCLLNPEERGEDFCPPEEDRVKGWAILFSIHQETGDRASRNIMSRNRERLTEEEIEEAEAQAQEWLGKGPPLSEYPPRYGF</sequence>
<dbReference type="SUPFAM" id="SSF81901">
    <property type="entry name" value="HCP-like"/>
    <property type="match status" value="1"/>
</dbReference>
<accession>A0ABX7W8G8</accession>
<gene>
    <name evidence="2" type="ORF">HNO51_11705</name>
</gene>
<dbReference type="Proteomes" id="UP000671868">
    <property type="component" value="Chromosome"/>
</dbReference>
<keyword evidence="3" id="KW-1185">Reference proteome</keyword>
<evidence type="ECO:0000256" key="1">
    <source>
        <dbReference type="SAM" id="MobiDB-lite"/>
    </source>
</evidence>
<name>A0ABX7W8G8_9GAMM</name>
<feature type="region of interest" description="Disordered" evidence="1">
    <location>
        <begin position="274"/>
        <end position="293"/>
    </location>
</feature>
<dbReference type="PANTHER" id="PTHR11102">
    <property type="entry name" value="SEL-1-LIKE PROTEIN"/>
    <property type="match status" value="1"/>
</dbReference>
<dbReference type="EMBL" id="CP053381">
    <property type="protein sequence ID" value="QTP55288.1"/>
    <property type="molecule type" value="Genomic_DNA"/>
</dbReference>
<dbReference type="Gene3D" id="1.25.40.10">
    <property type="entry name" value="Tetratricopeptide repeat domain"/>
    <property type="match status" value="2"/>
</dbReference>
<evidence type="ECO:0000313" key="2">
    <source>
        <dbReference type="EMBL" id="QTP55288.1"/>
    </source>
</evidence>
<organism evidence="2 3">
    <name type="scientific">Billgrantia sulfidoxydans</name>
    <dbReference type="NCBI Taxonomy" id="2733484"/>
    <lineage>
        <taxon>Bacteria</taxon>
        <taxon>Pseudomonadati</taxon>
        <taxon>Pseudomonadota</taxon>
        <taxon>Gammaproteobacteria</taxon>
        <taxon>Oceanospirillales</taxon>
        <taxon>Halomonadaceae</taxon>
        <taxon>Billgrantia</taxon>
    </lineage>
</organism>
<dbReference type="RefSeq" id="WP_242597106.1">
    <property type="nucleotide sequence ID" value="NZ_CP053381.1"/>
</dbReference>
<protein>
    <submittedName>
        <fullName evidence="2">Sel1 repeat family protein</fullName>
    </submittedName>
</protein>
<reference evidence="2 3" key="1">
    <citation type="journal article" date="2021" name="Front. Microbiol.">
        <title>Aerobic Denitrification and Heterotrophic Sulfur Oxidation in the Genus Halomonas Revealed by Six Novel Species Characterizations and Genome-Based Analysis.</title>
        <authorList>
            <person name="Wang L."/>
            <person name="Shao Z."/>
        </authorList>
    </citation>
    <scope>NUCLEOTIDE SEQUENCE [LARGE SCALE GENOMIC DNA]</scope>
    <source>
        <strain evidence="2 3">MCCC 1A11059</strain>
    </source>
</reference>
<dbReference type="PANTHER" id="PTHR11102:SF160">
    <property type="entry name" value="ERAD-ASSOCIATED E3 UBIQUITIN-PROTEIN LIGASE COMPONENT HRD3"/>
    <property type="match status" value="1"/>
</dbReference>
<dbReference type="InterPro" id="IPR050767">
    <property type="entry name" value="Sel1_AlgK"/>
</dbReference>
<proteinExistence type="predicted"/>
<evidence type="ECO:0000313" key="3">
    <source>
        <dbReference type="Proteomes" id="UP000671868"/>
    </source>
</evidence>
<dbReference type="InterPro" id="IPR011990">
    <property type="entry name" value="TPR-like_helical_dom_sf"/>
</dbReference>